<dbReference type="Gene3D" id="1.10.150.50">
    <property type="entry name" value="Transcription Factor, Ets-1"/>
    <property type="match status" value="1"/>
</dbReference>
<feature type="compositionally biased region" description="Polar residues" evidence="1">
    <location>
        <begin position="289"/>
        <end position="318"/>
    </location>
</feature>
<evidence type="ECO:0000313" key="3">
    <source>
        <dbReference type="Proteomes" id="UP000694941"/>
    </source>
</evidence>
<dbReference type="RefSeq" id="XP_022245839.1">
    <property type="nucleotide sequence ID" value="XM_022390131.1"/>
</dbReference>
<sequence>MQTKTINQDNQSDTLLSASANGQLKEVSMMYSRQASREISFNKEDPNQPISEDHIRSIPIIVKSESVANNKNEGVSEQQNTEDLRDACGRLFGREKREYWGNCVMTNHTYINMGHNLKSSFEYEKVTTKETIGKPSQEKNCVSLSIDNITATREPSTKGVFEHLPCNSRIVKQYAISNNELPRREWLELRTKSSSPADTPYHYLNLKDLQDNNKHAKSGSLTIFNTEPRATSCTSHVTENDSCTKYVKAPGRKNLRPTDRHIVRDDAQTPSDQYKSSSESGLGTLGSGAQSLKSPASGKSRTTSAGSNLDTSIDSDNSIGGVIWPDGSTAAQKYDTGRGMSKITADMETFEWSDVGEARKEHECRNFIPIHLRRTKEITQTLDFDTSGTGSETILVNPPLPSKSPPSFQIVNPESSPKVSLPTKYTLSSSGSALNVMHSTSDETKKDQSENNHCHNLTTTKIVGKGVPAKKSGIRKTTGVTQGAFKHCGIRTKQTGVFKPIEEMTNNHQRIEQYQSPENSRLVATYKTRQAAAQNTNRIHLNTIHGITSYTDPVDAEVTSTTTCLDLESLLEDTYEYSSEVSATTSNTENDIGTIRKQLESLETMYSEVLKLLGLKSNKRGVKPREGVTDGLRTTRRHIDGSLLSLTRRSSVGRGSNSFKDRRSQDHRRRTKESNHSVQNKRFLRLESHVVTLARSVAHLSSEMRTQQVIARELEALRHDVNWLREQFRSLEDSAGDISSHCRGARAYRRQYSQSSREWEKFRQDFLELPNLDKVQKLTKFFGDEPPLVRQFLKKLGYEKYASNFETEKIGIVELPYLTEERLQKIGIPMGPRLRILQEAKMAFQQDPLNSCLV</sequence>
<evidence type="ECO:0000256" key="1">
    <source>
        <dbReference type="SAM" id="MobiDB-lite"/>
    </source>
</evidence>
<protein>
    <submittedName>
        <fullName evidence="4">Uncharacterized protein LOC111086612</fullName>
    </submittedName>
</protein>
<dbReference type="InterPro" id="IPR001660">
    <property type="entry name" value="SAM"/>
</dbReference>
<feature type="region of interest" description="Disordered" evidence="1">
    <location>
        <begin position="248"/>
        <end position="320"/>
    </location>
</feature>
<feature type="compositionally biased region" description="Basic and acidic residues" evidence="1">
    <location>
        <begin position="256"/>
        <end position="267"/>
    </location>
</feature>
<feature type="region of interest" description="Disordered" evidence="1">
    <location>
        <begin position="644"/>
        <end position="678"/>
    </location>
</feature>
<keyword evidence="3" id="KW-1185">Reference proteome</keyword>
<evidence type="ECO:0000259" key="2">
    <source>
        <dbReference type="SMART" id="SM00454"/>
    </source>
</evidence>
<feature type="compositionally biased region" description="Polar residues" evidence="1">
    <location>
        <begin position="430"/>
        <end position="439"/>
    </location>
</feature>
<feature type="compositionally biased region" description="Polar residues" evidence="1">
    <location>
        <begin position="644"/>
        <end position="658"/>
    </location>
</feature>
<name>A0ABM1SQD3_LIMPO</name>
<dbReference type="SUPFAM" id="SSF47769">
    <property type="entry name" value="SAM/Pointed domain"/>
    <property type="match status" value="1"/>
</dbReference>
<dbReference type="SMART" id="SM00454">
    <property type="entry name" value="SAM"/>
    <property type="match status" value="1"/>
</dbReference>
<organism evidence="3 4">
    <name type="scientific">Limulus polyphemus</name>
    <name type="common">Atlantic horseshoe crab</name>
    <dbReference type="NCBI Taxonomy" id="6850"/>
    <lineage>
        <taxon>Eukaryota</taxon>
        <taxon>Metazoa</taxon>
        <taxon>Ecdysozoa</taxon>
        <taxon>Arthropoda</taxon>
        <taxon>Chelicerata</taxon>
        <taxon>Merostomata</taxon>
        <taxon>Xiphosura</taxon>
        <taxon>Limulidae</taxon>
        <taxon>Limulus</taxon>
    </lineage>
</organism>
<feature type="domain" description="SAM" evidence="2">
    <location>
        <begin position="782"/>
        <end position="846"/>
    </location>
</feature>
<gene>
    <name evidence="4" type="primary">LOC111086612</name>
</gene>
<dbReference type="GeneID" id="111086612"/>
<reference evidence="4" key="1">
    <citation type="submission" date="2025-08" db="UniProtKB">
        <authorList>
            <consortium name="RefSeq"/>
        </authorList>
    </citation>
    <scope>IDENTIFICATION</scope>
    <source>
        <tissue evidence="4">Muscle</tissue>
    </source>
</reference>
<dbReference type="InterPro" id="IPR013761">
    <property type="entry name" value="SAM/pointed_sf"/>
</dbReference>
<evidence type="ECO:0000313" key="4">
    <source>
        <dbReference type="RefSeq" id="XP_022245839.1"/>
    </source>
</evidence>
<dbReference type="Proteomes" id="UP000694941">
    <property type="component" value="Unplaced"/>
</dbReference>
<feature type="region of interest" description="Disordered" evidence="1">
    <location>
        <begin position="430"/>
        <end position="452"/>
    </location>
</feature>
<dbReference type="CDD" id="cd09487">
    <property type="entry name" value="SAM_superfamily"/>
    <property type="match status" value="1"/>
</dbReference>
<dbReference type="Pfam" id="PF07647">
    <property type="entry name" value="SAM_2"/>
    <property type="match status" value="1"/>
</dbReference>
<proteinExistence type="predicted"/>
<accession>A0ABM1SQD3</accession>
<feature type="compositionally biased region" description="Basic and acidic residues" evidence="1">
    <location>
        <begin position="440"/>
        <end position="452"/>
    </location>
</feature>